<dbReference type="PANTHER" id="PTHR13061:SF29">
    <property type="entry name" value="GAMMA CARBONIC ANHYDRASE-LIKE 1, MITOCHONDRIAL-RELATED"/>
    <property type="match status" value="1"/>
</dbReference>
<dbReference type="InterPro" id="IPR001451">
    <property type="entry name" value="Hexapep"/>
</dbReference>
<proteinExistence type="predicted"/>
<gene>
    <name evidence="1" type="ORF">GACE_0925</name>
</gene>
<dbReference type="HOGENOM" id="CLU_064827_4_1_2"/>
<dbReference type="RefSeq" id="WP_048091553.1">
    <property type="nucleotide sequence ID" value="NZ_CP009552.1"/>
</dbReference>
<dbReference type="InterPro" id="IPR050484">
    <property type="entry name" value="Transf_Hexapept/Carb_Anhydrase"/>
</dbReference>
<accession>A0A0A7GGA5</accession>
<dbReference type="InterPro" id="IPR011004">
    <property type="entry name" value="Trimer_LpxA-like_sf"/>
</dbReference>
<dbReference type="GeneID" id="24797515"/>
<dbReference type="PANTHER" id="PTHR13061">
    <property type="entry name" value="DYNACTIN SUBUNIT P25"/>
    <property type="match status" value="1"/>
</dbReference>
<dbReference type="Gene3D" id="2.160.10.10">
    <property type="entry name" value="Hexapeptide repeat proteins"/>
    <property type="match status" value="1"/>
</dbReference>
<dbReference type="EMBL" id="CP009552">
    <property type="protein sequence ID" value="AIY89972.1"/>
    <property type="molecule type" value="Genomic_DNA"/>
</dbReference>
<reference evidence="1 2" key="1">
    <citation type="journal article" date="2015" name="Appl. Environ. Microbiol.">
        <title>The Geoglobus acetivorans genome: Fe(III) reduction, acetate utilization, autotrophic growth, and degradation of aromatic compounds in a hyperthermophilic archaeon.</title>
        <authorList>
            <person name="Mardanov A.V."/>
            <person name="Slododkina G.B."/>
            <person name="Slobodkin A.I."/>
            <person name="Beletsky A.V."/>
            <person name="Gavrilov S.N."/>
            <person name="Kublanov I.V."/>
            <person name="Bonch-Osmolovskaya E.A."/>
            <person name="Skryabin K.G."/>
            <person name="Ravin N.V."/>
        </authorList>
    </citation>
    <scope>NUCLEOTIDE SEQUENCE [LARGE SCALE GENOMIC DNA]</scope>
    <source>
        <strain evidence="1 2">SBH6</strain>
    </source>
</reference>
<dbReference type="eggNOG" id="arCOG01849">
    <property type="taxonomic scope" value="Archaea"/>
</dbReference>
<dbReference type="AlphaFoldDB" id="A0A0A7GGA5"/>
<dbReference type="SUPFAM" id="SSF51161">
    <property type="entry name" value="Trimeric LpxA-like enzymes"/>
    <property type="match status" value="1"/>
</dbReference>
<dbReference type="KEGG" id="gac:GACE_0925"/>
<protein>
    <submittedName>
        <fullName evidence="1">Carbonic anhydrase, family 3</fullName>
    </submittedName>
</protein>
<sequence>MKVGNGVFIAETAVVRGDVEIGDDSSIWYNAVVRGDVDYIRIGSETNIQDNVVVHVDEGEPCEIGSRVTVGHSAVVHACRIADNVLIGMGAIVLNGAEVGEYTIVGAGSVLTGKKYPEHSLILGVPGKVVRELTDSELEFIERSWKNYIRLKNRYLGME</sequence>
<dbReference type="STRING" id="565033.GACE_0925"/>
<name>A0A0A7GGA5_GEOAI</name>
<evidence type="ECO:0000313" key="1">
    <source>
        <dbReference type="EMBL" id="AIY89972.1"/>
    </source>
</evidence>
<dbReference type="Proteomes" id="UP000030624">
    <property type="component" value="Chromosome"/>
</dbReference>
<dbReference type="CDD" id="cd04645">
    <property type="entry name" value="LbH_gamma_CA_like"/>
    <property type="match status" value="1"/>
</dbReference>
<evidence type="ECO:0000313" key="2">
    <source>
        <dbReference type="Proteomes" id="UP000030624"/>
    </source>
</evidence>
<dbReference type="Pfam" id="PF00132">
    <property type="entry name" value="Hexapep"/>
    <property type="match status" value="2"/>
</dbReference>
<organism evidence="1 2">
    <name type="scientific">Geoglobus acetivorans</name>
    <dbReference type="NCBI Taxonomy" id="565033"/>
    <lineage>
        <taxon>Archaea</taxon>
        <taxon>Methanobacteriati</taxon>
        <taxon>Methanobacteriota</taxon>
        <taxon>Archaeoglobi</taxon>
        <taxon>Archaeoglobales</taxon>
        <taxon>Archaeoglobaceae</taxon>
        <taxon>Geoglobus</taxon>
    </lineage>
</organism>
<dbReference type="InterPro" id="IPR047324">
    <property type="entry name" value="LbH_gamma_CA-like"/>
</dbReference>